<evidence type="ECO:0000313" key="2">
    <source>
        <dbReference type="EMBL" id="CAA2633607.1"/>
    </source>
</evidence>
<dbReference type="EMBL" id="LR746280">
    <property type="protein sequence ID" value="CAA7409906.1"/>
    <property type="molecule type" value="Genomic_DNA"/>
</dbReference>
<dbReference type="OrthoDB" id="650516at2759"/>
<organism evidence="2">
    <name type="scientific">Spirodela intermedia</name>
    <name type="common">Intermediate duckweed</name>
    <dbReference type="NCBI Taxonomy" id="51605"/>
    <lineage>
        <taxon>Eukaryota</taxon>
        <taxon>Viridiplantae</taxon>
        <taxon>Streptophyta</taxon>
        <taxon>Embryophyta</taxon>
        <taxon>Tracheophyta</taxon>
        <taxon>Spermatophyta</taxon>
        <taxon>Magnoliopsida</taxon>
        <taxon>Liliopsida</taxon>
        <taxon>Araceae</taxon>
        <taxon>Lemnoideae</taxon>
        <taxon>Spirodela</taxon>
    </lineage>
</organism>
<keyword evidence="1" id="KW-1133">Transmembrane helix</keyword>
<dbReference type="EMBL" id="LR743604">
    <property type="protein sequence ID" value="CAA2633607.1"/>
    <property type="molecule type" value="Genomic_DNA"/>
</dbReference>
<accession>A0A7I8JSE2</accession>
<feature type="transmembrane region" description="Helical" evidence="1">
    <location>
        <begin position="58"/>
        <end position="77"/>
    </location>
</feature>
<gene>
    <name evidence="2" type="ORF">SI7747_17019097</name>
    <name evidence="3" type="ORF">SI8410_17020584</name>
</gene>
<evidence type="ECO:0000313" key="3">
    <source>
        <dbReference type="EMBL" id="CAA7409906.1"/>
    </source>
</evidence>
<evidence type="ECO:0000313" key="4">
    <source>
        <dbReference type="Proteomes" id="UP000663760"/>
    </source>
</evidence>
<keyword evidence="4" id="KW-1185">Reference proteome</keyword>
<dbReference type="Proteomes" id="UP000663760">
    <property type="component" value="Chromosome 17"/>
</dbReference>
<keyword evidence="1" id="KW-0472">Membrane</keyword>
<keyword evidence="1" id="KW-0812">Transmembrane</keyword>
<sequence length="93" mass="9411">MGSVARAAVDQKLAVAKRCSHEGVLCGAKAAAVASVAAAVPTLACSRMLPWARGNLNATAQALIISTIAGAAFFIVADKTVLALARKNSFKEG</sequence>
<evidence type="ECO:0000256" key="1">
    <source>
        <dbReference type="SAM" id="Phobius"/>
    </source>
</evidence>
<dbReference type="InterPro" id="IPR005050">
    <property type="entry name" value="Enod93"/>
</dbReference>
<dbReference type="PANTHER" id="PTHR33605:SF2">
    <property type="entry name" value="EARLY NODULIN-93"/>
    <property type="match status" value="1"/>
</dbReference>
<proteinExistence type="predicted"/>
<dbReference type="AlphaFoldDB" id="A0A7I8JSE2"/>
<reference evidence="2" key="1">
    <citation type="submission" date="2019-12" db="EMBL/GenBank/DDBJ databases">
        <authorList>
            <person name="Scholz U."/>
            <person name="Mascher M."/>
            <person name="Fiebig A."/>
        </authorList>
    </citation>
    <scope>NUCLEOTIDE SEQUENCE</scope>
</reference>
<dbReference type="Pfam" id="PF03386">
    <property type="entry name" value="ENOD93"/>
    <property type="match status" value="1"/>
</dbReference>
<name>A0A7I8JSE2_SPIIN</name>
<protein>
    <submittedName>
        <fullName evidence="2">Uncharacterized protein</fullName>
    </submittedName>
</protein>
<dbReference type="PANTHER" id="PTHR33605">
    <property type="entry name" value="EARLY NODULIN-93"/>
    <property type="match status" value="1"/>
</dbReference>